<keyword evidence="8" id="KW-1185">Reference proteome</keyword>
<dbReference type="EMBL" id="AP029265">
    <property type="protein sequence ID" value="BFF97958.1"/>
    <property type="molecule type" value="Genomic_DNA"/>
</dbReference>
<feature type="signal peptide" evidence="6">
    <location>
        <begin position="1"/>
        <end position="21"/>
    </location>
</feature>
<keyword evidence="3" id="KW-0964">Secreted</keyword>
<protein>
    <submittedName>
        <fullName evidence="7">Chorion protein S19</fullName>
    </submittedName>
</protein>
<dbReference type="Pfam" id="PF03964">
    <property type="entry name" value="Chorion_2"/>
    <property type="match status" value="1"/>
</dbReference>
<evidence type="ECO:0000256" key="3">
    <source>
        <dbReference type="ARBA" id="ARBA00022525"/>
    </source>
</evidence>
<reference evidence="7 8" key="1">
    <citation type="submission" date="2024-02" db="EMBL/GenBank/DDBJ databases">
        <title>A chromosome-level genome assembly of Drosophila madeirensis, a fruit fly species endemic to Madeira island.</title>
        <authorList>
            <person name="Tomihara K."/>
            <person name="Llopart A."/>
            <person name="Yamamoto D."/>
        </authorList>
    </citation>
    <scope>NUCLEOTIDE SEQUENCE [LARGE SCALE GENOMIC DNA]</scope>
    <source>
        <strain evidence="7 8">RF1</strain>
    </source>
</reference>
<evidence type="ECO:0000313" key="8">
    <source>
        <dbReference type="Proteomes" id="UP001500889"/>
    </source>
</evidence>
<dbReference type="Proteomes" id="UP001500889">
    <property type="component" value="Chromosome J"/>
</dbReference>
<feature type="compositionally biased region" description="Polar residues" evidence="5">
    <location>
        <begin position="160"/>
        <end position="174"/>
    </location>
</feature>
<sequence length="180" mass="18992">MNTFATLAVLFCACLIGNCHGGYGGGGHGGYVQQGSYGQRSNGGAASAASSAAAAGNQRPVEIIAGGPRGGYGQGHEILRPIQLGYGGHSQRVPQHGSYGRRSGYGPRWTVQPAGATLLYPGQNNYRAYVSPPEYSKVVLPVRPAEPVAKLYIPENHYGSQQNYGSYAPQQSYNVEGPRY</sequence>
<evidence type="ECO:0000256" key="6">
    <source>
        <dbReference type="SAM" id="SignalP"/>
    </source>
</evidence>
<evidence type="ECO:0000256" key="4">
    <source>
        <dbReference type="ARBA" id="ARBA00022729"/>
    </source>
</evidence>
<dbReference type="GO" id="GO:0042600">
    <property type="term" value="C:egg chorion"/>
    <property type="evidence" value="ECO:0007669"/>
    <property type="project" value="InterPro"/>
</dbReference>
<evidence type="ECO:0000256" key="1">
    <source>
        <dbReference type="ARBA" id="ARBA00002036"/>
    </source>
</evidence>
<evidence type="ECO:0000256" key="5">
    <source>
        <dbReference type="SAM" id="MobiDB-lite"/>
    </source>
</evidence>
<organism evidence="7 8">
    <name type="scientific">Drosophila madeirensis</name>
    <name type="common">Fruit fly</name>
    <dbReference type="NCBI Taxonomy" id="30013"/>
    <lineage>
        <taxon>Eukaryota</taxon>
        <taxon>Metazoa</taxon>
        <taxon>Ecdysozoa</taxon>
        <taxon>Arthropoda</taxon>
        <taxon>Hexapoda</taxon>
        <taxon>Insecta</taxon>
        <taxon>Pterygota</taxon>
        <taxon>Neoptera</taxon>
        <taxon>Endopterygota</taxon>
        <taxon>Diptera</taxon>
        <taxon>Brachycera</taxon>
        <taxon>Muscomorpha</taxon>
        <taxon>Ephydroidea</taxon>
        <taxon>Drosophilidae</taxon>
        <taxon>Drosophila</taxon>
        <taxon>Sophophora</taxon>
    </lineage>
</organism>
<comment type="subcellular location">
    <subcellularLocation>
        <location evidence="2">Secreted</location>
    </subcellularLocation>
</comment>
<dbReference type="GO" id="GO:0005576">
    <property type="term" value="C:extracellular region"/>
    <property type="evidence" value="ECO:0007669"/>
    <property type="project" value="UniProtKB-SubCell"/>
</dbReference>
<feature type="region of interest" description="Disordered" evidence="5">
    <location>
        <begin position="160"/>
        <end position="180"/>
    </location>
</feature>
<dbReference type="InterPro" id="IPR005649">
    <property type="entry name" value="Chorion_2"/>
</dbReference>
<feature type="chain" id="PRO_5043336453" evidence="6">
    <location>
        <begin position="22"/>
        <end position="180"/>
    </location>
</feature>
<dbReference type="AlphaFoldDB" id="A0AAU9FQ48"/>
<name>A0AAU9FQ48_DROMD</name>
<evidence type="ECO:0000313" key="7">
    <source>
        <dbReference type="EMBL" id="BFF97958.1"/>
    </source>
</evidence>
<gene>
    <name evidence="7" type="ORF">DMAD_06246</name>
</gene>
<keyword evidence="4 6" id="KW-0732">Signal</keyword>
<evidence type="ECO:0000256" key="2">
    <source>
        <dbReference type="ARBA" id="ARBA00004613"/>
    </source>
</evidence>
<accession>A0AAU9FQ48</accession>
<proteinExistence type="predicted"/>
<comment type="function">
    <text evidence="1">Chorion membrane (egg shell) protein; plays a role in protecting the egg from the environment.</text>
</comment>